<evidence type="ECO:0000313" key="2">
    <source>
        <dbReference type="Proteomes" id="UP001519296"/>
    </source>
</evidence>
<gene>
    <name evidence="1" type="ORF">C4K46_04480</name>
</gene>
<keyword evidence="2" id="KW-1185">Reference proteome</keyword>
<proteinExistence type="predicted"/>
<dbReference type="RefSeq" id="WP_209627672.1">
    <property type="nucleotide sequence ID" value="NZ_PRDG01000002.1"/>
</dbReference>
<reference evidence="1 2" key="1">
    <citation type="submission" date="2018-02" db="EMBL/GenBank/DDBJ databases">
        <title>Draft genome sequence of Streptococcus oricebi CCUG 70868T type strain.</title>
        <authorList>
            <person name="Mendez V."/>
            <person name="Salva-Serra F."/>
            <person name="Jaen-Luchoro D."/>
            <person name="Gonzales-Siles L."/>
            <person name="Karlsson R."/>
            <person name="Engstrom-Jakobsson H."/>
            <person name="Busquets A."/>
            <person name="Gomila M."/>
            <person name="Pineiro-Iglesias B."/>
            <person name="Bennasar-Figueras A."/>
            <person name="Seeger M."/>
            <person name="Moore E."/>
        </authorList>
    </citation>
    <scope>NUCLEOTIDE SEQUENCE [LARGE SCALE GENOMIC DNA]</scope>
    <source>
        <strain evidence="1 2">CCUG 70868</strain>
    </source>
</reference>
<dbReference type="InterPro" id="IPR015046">
    <property type="entry name" value="LciA_Immunity-like"/>
</dbReference>
<accession>A0ABS5B2X4</accession>
<name>A0ABS5B2X4_9STRE</name>
<dbReference type="EMBL" id="PRDG01000002">
    <property type="protein sequence ID" value="MBP2623192.1"/>
    <property type="molecule type" value="Genomic_DNA"/>
</dbReference>
<dbReference type="Proteomes" id="UP001519296">
    <property type="component" value="Unassembled WGS sequence"/>
</dbReference>
<evidence type="ECO:0000313" key="1">
    <source>
        <dbReference type="EMBL" id="MBP2623192.1"/>
    </source>
</evidence>
<comment type="caution">
    <text evidence="1">The sequence shown here is derived from an EMBL/GenBank/DDBJ whole genome shotgun (WGS) entry which is preliminary data.</text>
</comment>
<dbReference type="CDD" id="cd21059">
    <property type="entry name" value="LciA-like"/>
    <property type="match status" value="1"/>
</dbReference>
<organism evidence="1 2">
    <name type="scientific">Streptococcus oricebi</name>
    <dbReference type="NCBI Taxonomy" id="1547447"/>
    <lineage>
        <taxon>Bacteria</taxon>
        <taxon>Bacillati</taxon>
        <taxon>Bacillota</taxon>
        <taxon>Bacilli</taxon>
        <taxon>Lactobacillales</taxon>
        <taxon>Streptococcaceae</taxon>
        <taxon>Streptococcus</taxon>
    </lineage>
</organism>
<sequence length="94" mass="10471">MLLKESELLEKITNILSEGNITSKEQRILSKAKLDLEHQMYLPKVVAFLESELTPIAIKAKLSGNVSQLYLTITSHRFKDKGGAGIITSLGRLF</sequence>
<protein>
    <submittedName>
        <fullName evidence="1">Bacteriocin immunity protein</fullName>
    </submittedName>
</protein>
<dbReference type="Pfam" id="PF08951">
    <property type="entry name" value="EntA_Immun"/>
    <property type="match status" value="1"/>
</dbReference>